<proteinExistence type="predicted"/>
<feature type="non-terminal residue" evidence="1">
    <location>
        <position position="1"/>
    </location>
</feature>
<dbReference type="InterPro" id="IPR039261">
    <property type="entry name" value="FNR_nucleotide-bd"/>
</dbReference>
<comment type="caution">
    <text evidence="1">The sequence shown here is derived from an EMBL/GenBank/DDBJ whole genome shotgun (WGS) entry which is preliminary data.</text>
</comment>
<dbReference type="Gene3D" id="3.40.50.80">
    <property type="entry name" value="Nucleotide-binding domain of ferredoxin-NADP reductase (FNR) module"/>
    <property type="match status" value="1"/>
</dbReference>
<reference evidence="1 2" key="1">
    <citation type="submission" date="2018-08" db="EMBL/GenBank/DDBJ databases">
        <title>Genome Sequence of Clavibacter michiganensis Subspecies type strains, and the Atypical Peach-Colored Strains Isolated from Tomato.</title>
        <authorList>
            <person name="Osdaghi E."/>
            <person name="Portier P."/>
            <person name="Briand M."/>
            <person name="Jacques M.-A."/>
        </authorList>
    </citation>
    <scope>NUCLEOTIDE SEQUENCE [LARGE SCALE GENOMIC DNA]</scope>
    <source>
        <strain evidence="1 2">CFBP 8216</strain>
    </source>
</reference>
<evidence type="ECO:0000313" key="2">
    <source>
        <dbReference type="Proteomes" id="UP000265355"/>
    </source>
</evidence>
<dbReference type="EMBL" id="QWEE01000510">
    <property type="protein sequence ID" value="RII87580.1"/>
    <property type="molecule type" value="Genomic_DNA"/>
</dbReference>
<gene>
    <name evidence="1" type="ORF">DZF98_15770</name>
</gene>
<protein>
    <submittedName>
        <fullName evidence="1">Oxidoreductase</fullName>
    </submittedName>
</protein>
<name>A0ABX9N2J3_9MICO</name>
<keyword evidence="2" id="KW-1185">Reference proteome</keyword>
<sequence>GGGTLAGMVGPRPAGAATWLSAESAARGVTITTALPHLLESDLFVCGPTAWAELVVRDARAAGLPEERIHVERFDR</sequence>
<accession>A0ABX9N2J3</accession>
<dbReference type="Proteomes" id="UP000265355">
    <property type="component" value="Unassembled WGS sequence"/>
</dbReference>
<evidence type="ECO:0000313" key="1">
    <source>
        <dbReference type="EMBL" id="RII87580.1"/>
    </source>
</evidence>
<dbReference type="SUPFAM" id="SSF52343">
    <property type="entry name" value="Ferredoxin reductase-like, C-terminal NADP-linked domain"/>
    <property type="match status" value="1"/>
</dbReference>
<organism evidence="1 2">
    <name type="scientific">Clavibacter californiensis</name>
    <dbReference type="NCBI Taxonomy" id="1401995"/>
    <lineage>
        <taxon>Bacteria</taxon>
        <taxon>Bacillati</taxon>
        <taxon>Actinomycetota</taxon>
        <taxon>Actinomycetes</taxon>
        <taxon>Micrococcales</taxon>
        <taxon>Microbacteriaceae</taxon>
        <taxon>Clavibacter</taxon>
    </lineage>
</organism>